<keyword evidence="2" id="KW-0812">Transmembrane</keyword>
<sequence length="187" mass="20348">MLLTDFLCKHYSARSFTGKPSTNVVAAYFYYVSTSTTISKYSLVFVAYSLLATICLTQAAAALANTGYNTDKKGNYTPKQLGKQKRLLVEEDEDYSKEEEQGKGKGQGKGKEQGKGKGQGLEEGKGKGQGLEEGKGKGQELEHSKEQEQGLEHSKGKEEAKTAKSAYAIRNRSASITTVTNCNQRAI</sequence>
<keyword evidence="2" id="KW-0472">Membrane</keyword>
<dbReference type="Proteomes" id="UP000799757">
    <property type="component" value="Unassembled WGS sequence"/>
</dbReference>
<proteinExistence type="predicted"/>
<reference evidence="3" key="1">
    <citation type="journal article" date="2020" name="Stud. Mycol.">
        <title>101 Dothideomycetes genomes: a test case for predicting lifestyles and emergence of pathogens.</title>
        <authorList>
            <person name="Haridas S."/>
            <person name="Albert R."/>
            <person name="Binder M."/>
            <person name="Bloem J."/>
            <person name="Labutti K."/>
            <person name="Salamov A."/>
            <person name="Andreopoulos B."/>
            <person name="Baker S."/>
            <person name="Barry K."/>
            <person name="Bills G."/>
            <person name="Bluhm B."/>
            <person name="Cannon C."/>
            <person name="Castanera R."/>
            <person name="Culley D."/>
            <person name="Daum C."/>
            <person name="Ezra D."/>
            <person name="Gonzalez J."/>
            <person name="Henrissat B."/>
            <person name="Kuo A."/>
            <person name="Liang C."/>
            <person name="Lipzen A."/>
            <person name="Lutzoni F."/>
            <person name="Magnuson J."/>
            <person name="Mondo S."/>
            <person name="Nolan M."/>
            <person name="Ohm R."/>
            <person name="Pangilinan J."/>
            <person name="Park H.-J."/>
            <person name="Ramirez L."/>
            <person name="Alfaro M."/>
            <person name="Sun H."/>
            <person name="Tritt A."/>
            <person name="Yoshinaga Y."/>
            <person name="Zwiers L.-H."/>
            <person name="Turgeon B."/>
            <person name="Goodwin S."/>
            <person name="Spatafora J."/>
            <person name="Crous P."/>
            <person name="Grigoriev I."/>
        </authorList>
    </citation>
    <scope>NUCLEOTIDE SEQUENCE</scope>
    <source>
        <strain evidence="3">CBS 109.77</strain>
    </source>
</reference>
<keyword evidence="4" id="KW-1185">Reference proteome</keyword>
<name>A0A6A6WN83_9PLEO</name>
<dbReference type="AlphaFoldDB" id="A0A6A6WN83"/>
<organism evidence="3 4">
    <name type="scientific">Melanomma pulvis-pyrius CBS 109.77</name>
    <dbReference type="NCBI Taxonomy" id="1314802"/>
    <lineage>
        <taxon>Eukaryota</taxon>
        <taxon>Fungi</taxon>
        <taxon>Dikarya</taxon>
        <taxon>Ascomycota</taxon>
        <taxon>Pezizomycotina</taxon>
        <taxon>Dothideomycetes</taxon>
        <taxon>Pleosporomycetidae</taxon>
        <taxon>Pleosporales</taxon>
        <taxon>Melanommataceae</taxon>
        <taxon>Melanomma</taxon>
    </lineage>
</organism>
<evidence type="ECO:0000256" key="2">
    <source>
        <dbReference type="SAM" id="Phobius"/>
    </source>
</evidence>
<evidence type="ECO:0000313" key="4">
    <source>
        <dbReference type="Proteomes" id="UP000799757"/>
    </source>
</evidence>
<evidence type="ECO:0000313" key="3">
    <source>
        <dbReference type="EMBL" id="KAF2785529.1"/>
    </source>
</evidence>
<feature type="region of interest" description="Disordered" evidence="1">
    <location>
        <begin position="68"/>
        <end position="172"/>
    </location>
</feature>
<protein>
    <submittedName>
        <fullName evidence="3">Uncharacterized protein</fullName>
    </submittedName>
</protein>
<feature type="transmembrane region" description="Helical" evidence="2">
    <location>
        <begin position="41"/>
        <end position="64"/>
    </location>
</feature>
<keyword evidence="2" id="KW-1133">Transmembrane helix</keyword>
<accession>A0A6A6WN83</accession>
<feature type="compositionally biased region" description="Basic and acidic residues" evidence="1">
    <location>
        <begin position="98"/>
        <end position="162"/>
    </location>
</feature>
<gene>
    <name evidence="3" type="ORF">K505DRAFT_369099</name>
</gene>
<dbReference type="EMBL" id="MU002900">
    <property type="protein sequence ID" value="KAF2785529.1"/>
    <property type="molecule type" value="Genomic_DNA"/>
</dbReference>
<evidence type="ECO:0000256" key="1">
    <source>
        <dbReference type="SAM" id="MobiDB-lite"/>
    </source>
</evidence>